<feature type="region of interest" description="Disordered" evidence="3">
    <location>
        <begin position="1181"/>
        <end position="1201"/>
    </location>
</feature>
<comment type="subcellular location">
    <subcellularLocation>
        <location evidence="1">Nucleus</location>
    </subcellularLocation>
</comment>
<dbReference type="InParanoid" id="F1A3T8"/>
<dbReference type="GeneID" id="10506488"/>
<feature type="compositionally biased region" description="Acidic residues" evidence="3">
    <location>
        <begin position="1294"/>
        <end position="1330"/>
    </location>
</feature>
<feature type="compositionally biased region" description="Acidic residues" evidence="3">
    <location>
        <begin position="1384"/>
        <end position="1415"/>
    </location>
</feature>
<accession>F1A3T8</accession>
<feature type="compositionally biased region" description="Acidic residues" evidence="3">
    <location>
        <begin position="1528"/>
        <end position="1550"/>
    </location>
</feature>
<feature type="region of interest" description="Disordered" evidence="3">
    <location>
        <begin position="1228"/>
        <end position="1602"/>
    </location>
</feature>
<sequence length="1602" mass="185593">MVAPMMFQSMITPKSLYPSIDQQFQAPNQEDNDTINPFGLKSHITSDGNYCWYTKDNEIFFYELNTGKRITTWCFVKESKELYVSAVGELFIEDSMFLVATIKYDNNKTFLKVLDIQSGDVIRTIDIGSSNVNFIKQIHRESLYPDAPRDSMRNFKSPLALGFQNSCQIIILDLYFNPKDKSIESSSKIQQLILQDISNYDCIQFFKSSSINNLNKLIPYFVLGCDQFEPNVNFEYPVSKNGDSQGILIGTTGSTQQTLKNNNDQPHQPQQNCQISSIFYIESIHAIAVGYSIGTFQLFSSINFKLFYCSPLRESSFAPHRQSPVTHILYQELDEGEESPIGNLWIGRGSMNQYSTTHPISIILYKLIFDQMAPDPSKSLSTLISLEQNIESPLDLAHANNDNPYPGEILSLSYLYQNKDIDVDTGKFPKSKSIITYQYINNDGLPKIDMKLFDLALFDRYGFSQTNKQVWLHNIELIKSDLNTSFHSFWLDQDSVSYNTLYQDENNTNKLIPEQQRERRLDASLSIHHPNFKAKLLTFNSVDLIDYLNPQERLVKELSDKGAIIFEHPQATYQRFIDTQIFTQTNVAVTDKQKQKNDLMIFSLNNNLLSIITDYILNYRSSNAKLILDLFWSHFERIQSGFNLNELFSKTISSNTQKQFETIYVKVVDIVRIFRTLIDRYIIEQNSNNNSLTNNHNEDSMVIANSTSANIPENLKNKLDQAINMALFIEVLKWSMNFGFFSSQNLTNMEKVRLITAQKRKDVREKLSTELSATTTNDKLLIDLFYETINMDHSVNVYPPHSTTTLKNFIEIFSNANQFKKKIALFFYLLIDLEIVSSEVKNIHSSETLKSFLGSFKITNKYYSFIMGIWKLDNYLLEQSKNNNNNRELIEEINSAFTLLNSSSITKKFLYPILSRFYSFGFMNYAQLLMKGWGFEPKNFDEASLYIKILLANHAILEAILFQRSFRARFSDLPLKSVESLLFSIFNLSLDLKKLDLIIDMPLDETEEQVFIQYLFINQASSLISMFYLKRGRIPEACKINRYQSSTARNNSFFDGYDTINHLILNYEQSLPSIQKPSNFYNNQQQSNNNSDDIPLLPRSATISKQSITINKSALAPPQSFIQKPIISNLPTPKLYNESVYFSSNLSTAPVSNLEALTKKSEDDKKEKMEIQQKLFEMEEQKKREEIQKEKEKEDLRKQKEAEEIRMLQELEDRKRALIQKQLELQKEQLDQQKKQQQQQQSPLSYTSSPFSSPSGLKSALKSISSSGGSSSSKKNHVRFKESLNQEYPIPSLDDLEYYGDNSDEDYEDDEDEDYDEEDEDEEEEEEEEQQQQQQNRRFMNDEDDEDEEYNDDDDMIIHDDDADDQPDQNKQYSQFLQQKQQQQEEDQEEGQELSNEEIDEEIVEYDEEYDENSDDPFKDIKRPEHGGKEPPKFAQFSMLSKPKSQYKQDEEDDEEGEGEGEREEEEDDEGLEYDDDEGYEENKTFAPDFSDGYGTEDKPMEILSSDDEEPSPPSKNKKVVAHRPPEIDQEGDDDNEYDNDDYDQSDDSDQQIQQPQQIDENESDDENFSDESGGDSTPTKPSNKNKSLESSIEFDQDEDYN</sequence>
<evidence type="ECO:0000313" key="5">
    <source>
        <dbReference type="EMBL" id="EGC29140.1"/>
    </source>
</evidence>
<keyword evidence="2" id="KW-0539">Nucleus</keyword>
<evidence type="ECO:0000256" key="3">
    <source>
        <dbReference type="SAM" id="MobiDB-lite"/>
    </source>
</evidence>
<dbReference type="SUPFAM" id="SSF69322">
    <property type="entry name" value="Tricorn protease domain 2"/>
    <property type="match status" value="1"/>
</dbReference>
<feature type="compositionally biased region" description="Acidic residues" evidence="3">
    <location>
        <begin position="1593"/>
        <end position="1602"/>
    </location>
</feature>
<feature type="compositionally biased region" description="Low complexity" evidence="3">
    <location>
        <begin position="1369"/>
        <end position="1382"/>
    </location>
</feature>
<dbReference type="Pfam" id="PF13934">
    <property type="entry name" value="ELYS"/>
    <property type="match status" value="1"/>
</dbReference>
<evidence type="ECO:0000256" key="2">
    <source>
        <dbReference type="ARBA" id="ARBA00023242"/>
    </source>
</evidence>
<feature type="compositionally biased region" description="Low complexity" evidence="3">
    <location>
        <begin position="1078"/>
        <end position="1091"/>
    </location>
</feature>
<evidence type="ECO:0000259" key="4">
    <source>
        <dbReference type="Pfam" id="PF13934"/>
    </source>
</evidence>
<feature type="compositionally biased region" description="Acidic residues" evidence="3">
    <location>
        <begin position="1450"/>
        <end position="1480"/>
    </location>
</feature>
<dbReference type="PANTHER" id="PTHR21583">
    <property type="entry name" value="ELYS PROTEIN"/>
    <property type="match status" value="1"/>
</dbReference>
<keyword evidence="6" id="KW-1185">Reference proteome</keyword>
<protein>
    <recommendedName>
        <fullName evidence="4">ELYS-like domain-containing protein</fullName>
    </recommendedName>
</protein>
<dbReference type="KEGG" id="dpp:DICPUDRAFT_99925"/>
<name>F1A3T8_DICPU</name>
<organism evidence="5 6">
    <name type="scientific">Dictyostelium purpureum</name>
    <name type="common">Slime mold</name>
    <dbReference type="NCBI Taxonomy" id="5786"/>
    <lineage>
        <taxon>Eukaryota</taxon>
        <taxon>Amoebozoa</taxon>
        <taxon>Evosea</taxon>
        <taxon>Eumycetozoa</taxon>
        <taxon>Dictyostelia</taxon>
        <taxon>Dictyosteliales</taxon>
        <taxon>Dictyosteliaceae</taxon>
        <taxon>Dictyostelium</taxon>
    </lineage>
</organism>
<dbReference type="PANTHER" id="PTHR21583:SF8">
    <property type="entry name" value="PROTEIN ELYS"/>
    <property type="match status" value="1"/>
</dbReference>
<feature type="compositionally biased region" description="Basic and acidic residues" evidence="3">
    <location>
        <begin position="1416"/>
        <end position="1432"/>
    </location>
</feature>
<feature type="compositionally biased region" description="Polar residues" evidence="3">
    <location>
        <begin position="1578"/>
        <end position="1591"/>
    </location>
</feature>
<evidence type="ECO:0000313" key="6">
    <source>
        <dbReference type="Proteomes" id="UP000001064"/>
    </source>
</evidence>
<reference evidence="6" key="1">
    <citation type="journal article" date="2011" name="Genome Biol.">
        <title>Comparative genomics of the social amoebae Dictyostelium discoideum and Dictyostelium purpureum.</title>
        <authorList>
            <consortium name="US DOE Joint Genome Institute (JGI-PGF)"/>
            <person name="Sucgang R."/>
            <person name="Kuo A."/>
            <person name="Tian X."/>
            <person name="Salerno W."/>
            <person name="Parikh A."/>
            <person name="Feasley C.L."/>
            <person name="Dalin E."/>
            <person name="Tu H."/>
            <person name="Huang E."/>
            <person name="Barry K."/>
            <person name="Lindquist E."/>
            <person name="Shapiro H."/>
            <person name="Bruce D."/>
            <person name="Schmutz J."/>
            <person name="Salamov A."/>
            <person name="Fey P."/>
            <person name="Gaudet P."/>
            <person name="Anjard C."/>
            <person name="Babu M.M."/>
            <person name="Basu S."/>
            <person name="Bushmanova Y."/>
            <person name="van der Wel H."/>
            <person name="Katoh-Kurasawa M."/>
            <person name="Dinh C."/>
            <person name="Coutinho P.M."/>
            <person name="Saito T."/>
            <person name="Elias M."/>
            <person name="Schaap P."/>
            <person name="Kay R.R."/>
            <person name="Henrissat B."/>
            <person name="Eichinger L."/>
            <person name="Rivero F."/>
            <person name="Putnam N.H."/>
            <person name="West C.M."/>
            <person name="Loomis W.F."/>
            <person name="Chisholm R.L."/>
            <person name="Shaulsky G."/>
            <person name="Strassmann J.E."/>
            <person name="Queller D.C."/>
            <person name="Kuspa A."/>
            <person name="Grigoriev I.V."/>
        </authorList>
    </citation>
    <scope>NUCLEOTIDE SEQUENCE [LARGE SCALE GENOMIC DNA]</scope>
    <source>
        <strain evidence="6">QSDP1</strain>
    </source>
</reference>
<dbReference type="InterPro" id="IPR025151">
    <property type="entry name" value="ELYS_dom"/>
</dbReference>
<feature type="domain" description="ELYS-like" evidence="4">
    <location>
        <begin position="779"/>
        <end position="1015"/>
    </location>
</feature>
<feature type="compositionally biased region" description="Low complexity" evidence="3">
    <location>
        <begin position="1235"/>
        <end position="1273"/>
    </location>
</feature>
<dbReference type="FunCoup" id="F1A3T8">
    <property type="interactions" value="329"/>
</dbReference>
<dbReference type="Proteomes" id="UP000001064">
    <property type="component" value="Unassembled WGS sequence"/>
</dbReference>
<dbReference type="STRING" id="5786.F1A3T8"/>
<dbReference type="RefSeq" id="XP_003294332.1">
    <property type="nucleotide sequence ID" value="XM_003294284.1"/>
</dbReference>
<feature type="region of interest" description="Disordered" evidence="3">
    <location>
        <begin position="1076"/>
        <end position="1096"/>
    </location>
</feature>
<dbReference type="eggNOG" id="ENOG502RDEY">
    <property type="taxonomic scope" value="Eukaryota"/>
</dbReference>
<gene>
    <name evidence="5" type="ORF">DICPUDRAFT_99925</name>
</gene>
<evidence type="ECO:0000256" key="1">
    <source>
        <dbReference type="ARBA" id="ARBA00004123"/>
    </source>
</evidence>
<proteinExistence type="predicted"/>
<dbReference type="InterPro" id="IPR052620">
    <property type="entry name" value="ELYS/MEL-28_NucAsmblyFactor"/>
</dbReference>
<dbReference type="GO" id="GO:0005634">
    <property type="term" value="C:nucleus"/>
    <property type="evidence" value="ECO:0007669"/>
    <property type="project" value="UniProtKB-SubCell"/>
</dbReference>
<dbReference type="EMBL" id="GL871477">
    <property type="protein sequence ID" value="EGC29140.1"/>
    <property type="molecule type" value="Genomic_DNA"/>
</dbReference>
<dbReference type="OrthoDB" id="20729at2759"/>
<dbReference type="VEuPathDB" id="AmoebaDB:DICPUDRAFT_99925"/>
<feature type="compositionally biased region" description="Acidic residues" evidence="3">
    <location>
        <begin position="1342"/>
        <end position="1367"/>
    </location>
</feature>
<feature type="compositionally biased region" description="Acidic residues" evidence="3">
    <location>
        <begin position="1560"/>
        <end position="1574"/>
    </location>
</feature>
<dbReference type="OMA" id="SFIMGIW"/>